<name>A0ABT5KK12_9BURK</name>
<dbReference type="InterPro" id="IPR018376">
    <property type="entry name" value="Enoyl-CoA_hyd/isom_CS"/>
</dbReference>
<dbReference type="Proteomes" id="UP001221189">
    <property type="component" value="Unassembled WGS sequence"/>
</dbReference>
<dbReference type="InterPro" id="IPR029045">
    <property type="entry name" value="ClpP/crotonase-like_dom_sf"/>
</dbReference>
<dbReference type="PROSITE" id="PS00166">
    <property type="entry name" value="ENOYL_COA_HYDRATASE"/>
    <property type="match status" value="1"/>
</dbReference>
<dbReference type="EMBL" id="JAQQXT010000018">
    <property type="protein sequence ID" value="MDC8774216.1"/>
    <property type="molecule type" value="Genomic_DNA"/>
</dbReference>
<gene>
    <name evidence="3" type="ORF">PRZ03_21855</name>
</gene>
<comment type="similarity">
    <text evidence="1 2">Belongs to the enoyl-CoA hydratase/isomerase family.</text>
</comment>
<evidence type="ECO:0000313" key="4">
    <source>
        <dbReference type="Proteomes" id="UP001221189"/>
    </source>
</evidence>
<dbReference type="CDD" id="cd06558">
    <property type="entry name" value="crotonase-like"/>
    <property type="match status" value="1"/>
</dbReference>
<comment type="caution">
    <text evidence="3">The sequence shown here is derived from an EMBL/GenBank/DDBJ whole genome shotgun (WGS) entry which is preliminary data.</text>
</comment>
<dbReference type="PANTHER" id="PTHR11941:SF54">
    <property type="entry name" value="ENOYL-COA HYDRATASE, MITOCHONDRIAL"/>
    <property type="match status" value="1"/>
</dbReference>
<proteinExistence type="inferred from homology"/>
<evidence type="ECO:0000256" key="1">
    <source>
        <dbReference type="ARBA" id="ARBA00005254"/>
    </source>
</evidence>
<evidence type="ECO:0000256" key="2">
    <source>
        <dbReference type="RuleBase" id="RU003707"/>
    </source>
</evidence>
<protein>
    <submittedName>
        <fullName evidence="3">Enoyl-CoA hydratase/isomerase family protein</fullName>
    </submittedName>
</protein>
<reference evidence="3 4" key="1">
    <citation type="submission" date="2022-10" db="EMBL/GenBank/DDBJ databases">
        <title>Paucibacter sp. hw1 Genome sequencing.</title>
        <authorList>
            <person name="Park S."/>
        </authorList>
    </citation>
    <scope>NUCLEOTIDE SEQUENCE [LARGE SCALE GENOMIC DNA]</scope>
    <source>
        <strain evidence="4">hw1</strain>
    </source>
</reference>
<dbReference type="PANTHER" id="PTHR11941">
    <property type="entry name" value="ENOYL-COA HYDRATASE-RELATED"/>
    <property type="match status" value="1"/>
</dbReference>
<evidence type="ECO:0000313" key="3">
    <source>
        <dbReference type="EMBL" id="MDC8774216.1"/>
    </source>
</evidence>
<dbReference type="InterPro" id="IPR001753">
    <property type="entry name" value="Enoyl-CoA_hydra/iso"/>
</dbReference>
<dbReference type="Pfam" id="PF00378">
    <property type="entry name" value="ECH_1"/>
    <property type="match status" value="1"/>
</dbReference>
<dbReference type="RefSeq" id="WP_273602247.1">
    <property type="nucleotide sequence ID" value="NZ_JAQQXT010000018.1"/>
</dbReference>
<accession>A0ABT5KK12</accession>
<organism evidence="3 4">
    <name type="scientific">Roseateles albus</name>
    <dbReference type="NCBI Taxonomy" id="2987525"/>
    <lineage>
        <taxon>Bacteria</taxon>
        <taxon>Pseudomonadati</taxon>
        <taxon>Pseudomonadota</taxon>
        <taxon>Betaproteobacteria</taxon>
        <taxon>Burkholderiales</taxon>
        <taxon>Sphaerotilaceae</taxon>
        <taxon>Roseateles</taxon>
    </lineage>
</organism>
<dbReference type="SUPFAM" id="SSF52096">
    <property type="entry name" value="ClpP/crotonase"/>
    <property type="match status" value="1"/>
</dbReference>
<sequence>MNGLAPLLQIDGHVARITLRRPRLANRLEIEDLRTLRAQVDQVNRAHEVRVLVLSGEGRYFCSGFNIAAVPGVNAGALFEALADDWEAARPITVAKIQGGLYGGATDLALASDFRLGAAACEMFVPAARLGLHFYQGGLQRYVSRLGLQWAKRVLLAGATLDAKQMLACGFLDQLLAGAAELDLASEALVADLLQMAPLALLGMKKHLNAIARGALDEAALQADIAHANLSRDLAEGVAAWQEKRPAHFIGG</sequence>
<keyword evidence="4" id="KW-1185">Reference proteome</keyword>
<dbReference type="Gene3D" id="3.90.226.10">
    <property type="entry name" value="2-enoyl-CoA Hydratase, Chain A, domain 1"/>
    <property type="match status" value="1"/>
</dbReference>